<dbReference type="RefSeq" id="WP_230097780.1">
    <property type="nucleotide sequence ID" value="NZ_CAKKNT010000001.1"/>
</dbReference>
<accession>A0ABN8BNE2</accession>
<dbReference type="EMBL" id="CAKKNT010000001">
    <property type="protein sequence ID" value="CAH0417649.1"/>
    <property type="molecule type" value="Genomic_DNA"/>
</dbReference>
<reference evidence="1 2" key="1">
    <citation type="submission" date="2021-11" db="EMBL/GenBank/DDBJ databases">
        <authorList>
            <person name="Depoorter E."/>
        </authorList>
    </citation>
    <scope>NUCLEOTIDE SEQUENCE [LARGE SCALE GENOMIC DNA]</scope>
    <source>
        <strain evidence="1 2">LMG 24286</strain>
    </source>
</reference>
<dbReference type="Proteomes" id="UP000789719">
    <property type="component" value="Unassembled WGS sequence"/>
</dbReference>
<protein>
    <submittedName>
        <fullName evidence="1">Uncharacterized protein</fullName>
    </submittedName>
</protein>
<evidence type="ECO:0000313" key="2">
    <source>
        <dbReference type="Proteomes" id="UP000789719"/>
    </source>
</evidence>
<comment type="caution">
    <text evidence="1">The sequence shown here is derived from an EMBL/GenBank/DDBJ whole genome shotgun (WGS) entry which is preliminary data.</text>
</comment>
<organism evidence="1 2">
    <name type="scientific">Periweissella ghanensis</name>
    <dbReference type="NCBI Taxonomy" id="467997"/>
    <lineage>
        <taxon>Bacteria</taxon>
        <taxon>Bacillati</taxon>
        <taxon>Bacillota</taxon>
        <taxon>Bacilli</taxon>
        <taxon>Lactobacillales</taxon>
        <taxon>Lactobacillaceae</taxon>
        <taxon>Periweissella</taxon>
    </lineage>
</organism>
<sequence length="266" mass="29957">MQIIEEFTASKRNNPALNEDAIFHNANYIAVIDGVTNKSTKGLWSPSPGVQARETLTFALRHANKNFNAYEMYAFLNECLKTRYQDITYFRDHPNDRLQVNCIIYSVAKQEIWFFGDCHCLVDGVYYNNSKQIDTLLADLRSFVYQANHYQKVSPLAEDPGRQAILPFLELQANLANTTSEFGYLVLDGIGALPEKIKIVAVADAQTIVLASDGYPVLEASLAETETTLQQLRQDDPLLVATFKATKGFTSKLASFDDRSYIKFTL</sequence>
<evidence type="ECO:0000313" key="1">
    <source>
        <dbReference type="EMBL" id="CAH0417649.1"/>
    </source>
</evidence>
<keyword evidence="2" id="KW-1185">Reference proteome</keyword>
<name>A0ABN8BNE2_9LACO</name>
<proteinExistence type="predicted"/>
<gene>
    <name evidence="1" type="ORF">WGH24286_00061</name>
</gene>